<sequence length="60" mass="6917">MSWLIELAPKCFQTPTYGTLSQRKKAERIQPLYRSTTREDDWRLSTQRKNTRGGGGGTWG</sequence>
<gene>
    <name evidence="2" type="ORF">GJ744_006132</name>
</gene>
<evidence type="ECO:0000313" key="3">
    <source>
        <dbReference type="Proteomes" id="UP000606974"/>
    </source>
</evidence>
<evidence type="ECO:0000313" key="2">
    <source>
        <dbReference type="EMBL" id="KAF7502322.1"/>
    </source>
</evidence>
<dbReference type="Proteomes" id="UP000606974">
    <property type="component" value="Unassembled WGS sequence"/>
</dbReference>
<name>A0A8H7A704_9EURO</name>
<dbReference type="OrthoDB" id="10253254at2759"/>
<proteinExistence type="predicted"/>
<accession>A0A8H7A704</accession>
<dbReference type="EMBL" id="JAACFV010000270">
    <property type="protein sequence ID" value="KAF7502322.1"/>
    <property type="molecule type" value="Genomic_DNA"/>
</dbReference>
<reference evidence="2" key="1">
    <citation type="submission" date="2020-02" db="EMBL/GenBank/DDBJ databases">
        <authorList>
            <person name="Palmer J.M."/>
        </authorList>
    </citation>
    <scope>NUCLEOTIDE SEQUENCE</scope>
    <source>
        <strain evidence="2">EPUS1.4</strain>
        <tissue evidence="2">Thallus</tissue>
    </source>
</reference>
<protein>
    <submittedName>
        <fullName evidence="2">Uncharacterized protein</fullName>
    </submittedName>
</protein>
<feature type="region of interest" description="Disordered" evidence="1">
    <location>
        <begin position="37"/>
        <end position="60"/>
    </location>
</feature>
<organism evidence="2 3">
    <name type="scientific">Endocarpon pusillum</name>
    <dbReference type="NCBI Taxonomy" id="364733"/>
    <lineage>
        <taxon>Eukaryota</taxon>
        <taxon>Fungi</taxon>
        <taxon>Dikarya</taxon>
        <taxon>Ascomycota</taxon>
        <taxon>Pezizomycotina</taxon>
        <taxon>Eurotiomycetes</taxon>
        <taxon>Chaetothyriomycetidae</taxon>
        <taxon>Verrucariales</taxon>
        <taxon>Verrucariaceae</taxon>
        <taxon>Endocarpon</taxon>
    </lineage>
</organism>
<dbReference type="AlphaFoldDB" id="A0A8H7A704"/>
<evidence type="ECO:0000256" key="1">
    <source>
        <dbReference type="SAM" id="MobiDB-lite"/>
    </source>
</evidence>
<comment type="caution">
    <text evidence="2">The sequence shown here is derived from an EMBL/GenBank/DDBJ whole genome shotgun (WGS) entry which is preliminary data.</text>
</comment>
<keyword evidence="3" id="KW-1185">Reference proteome</keyword>